<dbReference type="PROSITE" id="PS00903">
    <property type="entry name" value="CYT_DCMP_DEAMINASES_1"/>
    <property type="match status" value="1"/>
</dbReference>
<evidence type="ECO:0000259" key="4">
    <source>
        <dbReference type="PROSITE" id="PS51747"/>
    </source>
</evidence>
<dbReference type="PANTHER" id="PTHR11079:SF149">
    <property type="entry name" value="TRNA-SPECIFIC ADENOSINE DEAMINASE 2"/>
    <property type="match status" value="1"/>
</dbReference>
<dbReference type="GO" id="GO:0002100">
    <property type="term" value="P:tRNA wobble adenosine to inosine editing"/>
    <property type="evidence" value="ECO:0007669"/>
    <property type="project" value="TreeGrafter"/>
</dbReference>
<dbReference type="PANTHER" id="PTHR11079">
    <property type="entry name" value="CYTOSINE DEAMINASE FAMILY MEMBER"/>
    <property type="match status" value="1"/>
</dbReference>
<dbReference type="SUPFAM" id="SSF53927">
    <property type="entry name" value="Cytidine deaminase-like"/>
    <property type="match status" value="1"/>
</dbReference>
<dbReference type="STRING" id="1121416.SAMN02745220_01166"/>
<evidence type="ECO:0000256" key="3">
    <source>
        <dbReference type="ARBA" id="ARBA00022833"/>
    </source>
</evidence>
<dbReference type="CDD" id="cd01285">
    <property type="entry name" value="nucleoside_deaminase"/>
    <property type="match status" value="1"/>
</dbReference>
<keyword evidence="6" id="KW-1185">Reference proteome</keyword>
<dbReference type="Gene3D" id="3.40.140.10">
    <property type="entry name" value="Cytidine Deaminase, domain 2"/>
    <property type="match status" value="1"/>
</dbReference>
<protein>
    <submittedName>
        <fullName evidence="5">tRNA(Adenine34) deaminase</fullName>
    </submittedName>
</protein>
<keyword evidence="3" id="KW-0862">Zinc</keyword>
<dbReference type="InterPro" id="IPR002125">
    <property type="entry name" value="CMP_dCMP_dom"/>
</dbReference>
<dbReference type="EMBL" id="FRFE01000004">
    <property type="protein sequence ID" value="SHO45654.1"/>
    <property type="molecule type" value="Genomic_DNA"/>
</dbReference>
<sequence>MSWPYWGQQVKDTIDRVHEEFMQCALQQAQEALAAGEFPVGCVIVQAGKIVANGARLNSSVELCELDHAEIVALRSLQKDRPDIDLSQVTVYSTMEPCLMCYATLIVNGVRHIVYGYEDAMGGGTNLQLNTLSPLYRTIDMKITGHILRKESLELFQQFFRDESNTYLKGTLLAEYTLQQ</sequence>
<keyword evidence="2" id="KW-0378">Hydrolase</keyword>
<evidence type="ECO:0000313" key="6">
    <source>
        <dbReference type="Proteomes" id="UP000184603"/>
    </source>
</evidence>
<name>A0A1M7Y1V3_9BACT</name>
<dbReference type="GO" id="GO:0008270">
    <property type="term" value="F:zinc ion binding"/>
    <property type="evidence" value="ECO:0007669"/>
    <property type="project" value="InterPro"/>
</dbReference>
<reference evidence="5 6" key="1">
    <citation type="submission" date="2016-12" db="EMBL/GenBank/DDBJ databases">
        <authorList>
            <person name="Song W.-J."/>
            <person name="Kurnit D.M."/>
        </authorList>
    </citation>
    <scope>NUCLEOTIDE SEQUENCE [LARGE SCALE GENOMIC DNA]</scope>
    <source>
        <strain evidence="5 6">DSM 18488</strain>
    </source>
</reference>
<dbReference type="AlphaFoldDB" id="A0A1M7Y1V3"/>
<dbReference type="Pfam" id="PF00383">
    <property type="entry name" value="dCMP_cyt_deam_1"/>
    <property type="match status" value="1"/>
</dbReference>
<accession>A0A1M7Y1V3</accession>
<keyword evidence="1" id="KW-0479">Metal-binding</keyword>
<dbReference type="GO" id="GO:0052717">
    <property type="term" value="F:tRNA-specific adenosine-34 deaminase activity"/>
    <property type="evidence" value="ECO:0007669"/>
    <property type="project" value="TreeGrafter"/>
</dbReference>
<organism evidence="5 6">
    <name type="scientific">Desulfopila aestuarii DSM 18488</name>
    <dbReference type="NCBI Taxonomy" id="1121416"/>
    <lineage>
        <taxon>Bacteria</taxon>
        <taxon>Pseudomonadati</taxon>
        <taxon>Thermodesulfobacteriota</taxon>
        <taxon>Desulfobulbia</taxon>
        <taxon>Desulfobulbales</taxon>
        <taxon>Desulfocapsaceae</taxon>
        <taxon>Desulfopila</taxon>
    </lineage>
</organism>
<dbReference type="Proteomes" id="UP000184603">
    <property type="component" value="Unassembled WGS sequence"/>
</dbReference>
<feature type="domain" description="CMP/dCMP-type deaminase" evidence="4">
    <location>
        <begin position="16"/>
        <end position="126"/>
    </location>
</feature>
<dbReference type="InterPro" id="IPR016192">
    <property type="entry name" value="APOBEC/CMP_deaminase_Zn-bd"/>
</dbReference>
<gene>
    <name evidence="5" type="ORF">SAMN02745220_01166</name>
</gene>
<dbReference type="PROSITE" id="PS51747">
    <property type="entry name" value="CYT_DCMP_DEAMINASES_2"/>
    <property type="match status" value="1"/>
</dbReference>
<proteinExistence type="predicted"/>
<dbReference type="InterPro" id="IPR016193">
    <property type="entry name" value="Cytidine_deaminase-like"/>
</dbReference>
<evidence type="ECO:0000256" key="1">
    <source>
        <dbReference type="ARBA" id="ARBA00022723"/>
    </source>
</evidence>
<dbReference type="OrthoDB" id="9802676at2"/>
<evidence type="ECO:0000313" key="5">
    <source>
        <dbReference type="EMBL" id="SHO45654.1"/>
    </source>
</evidence>
<evidence type="ECO:0000256" key="2">
    <source>
        <dbReference type="ARBA" id="ARBA00022801"/>
    </source>
</evidence>